<dbReference type="EMBL" id="JBHULU010000017">
    <property type="protein sequence ID" value="MFD2514838.1"/>
    <property type="molecule type" value="Genomic_DNA"/>
</dbReference>
<dbReference type="InterPro" id="IPR010559">
    <property type="entry name" value="Sig_transdc_His_kin_internal"/>
</dbReference>
<accession>A0ABW5INE7</accession>
<protein>
    <submittedName>
        <fullName evidence="3">Sensor histidine kinase</fullName>
        <ecNumber evidence="3">2.7.13.3</ecNumber>
    </submittedName>
</protein>
<keyword evidence="1" id="KW-0812">Transmembrane</keyword>
<gene>
    <name evidence="3" type="ORF">ACFSRY_13260</name>
</gene>
<keyword evidence="3" id="KW-0808">Transferase</keyword>
<organism evidence="3 4">
    <name type="scientific">Pontibacter locisalis</name>
    <dbReference type="NCBI Taxonomy" id="1719035"/>
    <lineage>
        <taxon>Bacteria</taxon>
        <taxon>Pseudomonadati</taxon>
        <taxon>Bacteroidota</taxon>
        <taxon>Cytophagia</taxon>
        <taxon>Cytophagales</taxon>
        <taxon>Hymenobacteraceae</taxon>
        <taxon>Pontibacter</taxon>
    </lineage>
</organism>
<evidence type="ECO:0000313" key="3">
    <source>
        <dbReference type="EMBL" id="MFD2514838.1"/>
    </source>
</evidence>
<dbReference type="Proteomes" id="UP001597544">
    <property type="component" value="Unassembled WGS sequence"/>
</dbReference>
<reference evidence="4" key="1">
    <citation type="journal article" date="2019" name="Int. J. Syst. Evol. Microbiol.">
        <title>The Global Catalogue of Microorganisms (GCM) 10K type strain sequencing project: providing services to taxonomists for standard genome sequencing and annotation.</title>
        <authorList>
            <consortium name="The Broad Institute Genomics Platform"/>
            <consortium name="The Broad Institute Genome Sequencing Center for Infectious Disease"/>
            <person name="Wu L."/>
            <person name="Ma J."/>
        </authorList>
    </citation>
    <scope>NUCLEOTIDE SEQUENCE [LARGE SCALE GENOMIC DNA]</scope>
    <source>
        <strain evidence="4">KCTC 42498</strain>
    </source>
</reference>
<dbReference type="EC" id="2.7.13.3" evidence="3"/>
<comment type="caution">
    <text evidence="3">The sequence shown here is derived from an EMBL/GenBank/DDBJ whole genome shotgun (WGS) entry which is preliminary data.</text>
</comment>
<evidence type="ECO:0000259" key="2">
    <source>
        <dbReference type="Pfam" id="PF06580"/>
    </source>
</evidence>
<sequence length="363" mass="41927">MDELFSKYYNKKTRVLWHVAFWLTYLLYHVLVIVSVEDGNYLEVFVSRSLNLPVKIIATYFVLYVLIPRFFMKKKVLAFSVFFFVTLLAAGFFQHLYYHFITYPVLYPERVYSLGFPVIEIFKNVLTTYPVVSLAAFIKIGKHWLEKERVSQRLEREKVEAELKFLKAQLHPHFLFNTLNNLYALTLKKSDKASEVVLKLSSLLDYILYEGNAHTVPLKKELDLVATYVHLEKIRYGEKLRVNYCVRGGVGGKVVPPLLILPFVENSFKHGVSQQTKEMWVNIDVEVKANLMLLKVENSKFNNGSALNRQGSRGGIGLQNVKRRLDLLYGKNHELTVSNEEDTFSVLLAISVDEPLKMSNSKA</sequence>
<keyword evidence="1" id="KW-1133">Transmembrane helix</keyword>
<name>A0ABW5INE7_9BACT</name>
<dbReference type="PANTHER" id="PTHR34220:SF7">
    <property type="entry name" value="SENSOR HISTIDINE KINASE YPDA"/>
    <property type="match status" value="1"/>
</dbReference>
<keyword evidence="4" id="KW-1185">Reference proteome</keyword>
<feature type="transmembrane region" description="Helical" evidence="1">
    <location>
        <begin position="48"/>
        <end position="67"/>
    </location>
</feature>
<feature type="domain" description="Signal transduction histidine kinase internal region" evidence="2">
    <location>
        <begin position="161"/>
        <end position="240"/>
    </location>
</feature>
<proteinExistence type="predicted"/>
<dbReference type="InterPro" id="IPR050640">
    <property type="entry name" value="Bact_2-comp_sensor_kinase"/>
</dbReference>
<keyword evidence="1" id="KW-0472">Membrane</keyword>
<dbReference type="GO" id="GO:0004673">
    <property type="term" value="F:protein histidine kinase activity"/>
    <property type="evidence" value="ECO:0007669"/>
    <property type="project" value="UniProtKB-EC"/>
</dbReference>
<evidence type="ECO:0000313" key="4">
    <source>
        <dbReference type="Proteomes" id="UP001597544"/>
    </source>
</evidence>
<dbReference type="Gene3D" id="3.30.565.10">
    <property type="entry name" value="Histidine kinase-like ATPase, C-terminal domain"/>
    <property type="match status" value="1"/>
</dbReference>
<feature type="transmembrane region" description="Helical" evidence="1">
    <location>
        <begin position="15"/>
        <end position="36"/>
    </location>
</feature>
<dbReference type="PANTHER" id="PTHR34220">
    <property type="entry name" value="SENSOR HISTIDINE KINASE YPDA"/>
    <property type="match status" value="1"/>
</dbReference>
<dbReference type="Pfam" id="PF06580">
    <property type="entry name" value="His_kinase"/>
    <property type="match status" value="1"/>
</dbReference>
<feature type="transmembrane region" description="Helical" evidence="1">
    <location>
        <begin position="76"/>
        <end position="101"/>
    </location>
</feature>
<dbReference type="InterPro" id="IPR036890">
    <property type="entry name" value="HATPase_C_sf"/>
</dbReference>
<keyword evidence="3" id="KW-0418">Kinase</keyword>
<dbReference type="RefSeq" id="WP_377508298.1">
    <property type="nucleotide sequence ID" value="NZ_JBHULU010000017.1"/>
</dbReference>
<evidence type="ECO:0000256" key="1">
    <source>
        <dbReference type="SAM" id="Phobius"/>
    </source>
</evidence>